<dbReference type="PANTHER" id="PTHR31042">
    <property type="entry name" value="CORE-2/I-BRANCHING BETA-1,6-N-ACETYLGLUCOSAMINYLTRANSFERASE FAMILY PROTEIN-RELATED"/>
    <property type="match status" value="1"/>
</dbReference>
<dbReference type="InterPro" id="IPR044174">
    <property type="entry name" value="BC10-like"/>
</dbReference>
<dbReference type="GO" id="GO:0016757">
    <property type="term" value="F:glycosyltransferase activity"/>
    <property type="evidence" value="ECO:0007669"/>
    <property type="project" value="UniProtKB-KW"/>
</dbReference>
<sequence length="390" mass="44686">MLSPNPFSLLCALLLCLPLAIIFTRTTPFSPSSSNIFPTIINSNKTNQNPMPPILHYPTPNPTNSTNVIVTFSPIDYDDDDDNSLFQLASKVNPNPNAKTPKKKKLAFMFLTTTPLPFSPLWEAFFNNTPKNLYNIYIHADPSFNYTPPFSGVFRRRVIPSKFTLRYTPTLIAAARRLMANALIHDRSNYMFALISQSCIPLHSFKFTYRILSRSKKSFIEILDNEPGAWERWAARGEHAMLPEVKFEDFRIGSQFFVLKRKHARVVVRDRRLWNKFKKACLSVDTCYPEEHYFPTLLNMVDSRGCVPATLTHVDWNDSQNGHPRTYSAGEVGPELFRALRSHRPRYGDEINGSDPSVSKRRDPFLFARKFAPECVQKLMSLANDVILKD</sequence>
<keyword evidence="4" id="KW-0472">Membrane</keyword>
<name>A0AAV3RQM5_LITER</name>
<keyword evidence="6" id="KW-0732">Signal</keyword>
<evidence type="ECO:0000256" key="2">
    <source>
        <dbReference type="ARBA" id="ARBA00022676"/>
    </source>
</evidence>
<organism evidence="7 8">
    <name type="scientific">Lithospermum erythrorhizon</name>
    <name type="common">Purple gromwell</name>
    <name type="synonym">Lithospermum officinale var. erythrorhizon</name>
    <dbReference type="NCBI Taxonomy" id="34254"/>
    <lineage>
        <taxon>Eukaryota</taxon>
        <taxon>Viridiplantae</taxon>
        <taxon>Streptophyta</taxon>
        <taxon>Embryophyta</taxon>
        <taxon>Tracheophyta</taxon>
        <taxon>Spermatophyta</taxon>
        <taxon>Magnoliopsida</taxon>
        <taxon>eudicotyledons</taxon>
        <taxon>Gunneridae</taxon>
        <taxon>Pentapetalae</taxon>
        <taxon>asterids</taxon>
        <taxon>lamiids</taxon>
        <taxon>Boraginales</taxon>
        <taxon>Boraginaceae</taxon>
        <taxon>Boraginoideae</taxon>
        <taxon>Lithospermeae</taxon>
        <taxon>Lithospermum</taxon>
    </lineage>
</organism>
<evidence type="ECO:0000256" key="1">
    <source>
        <dbReference type="ARBA" id="ARBA00004606"/>
    </source>
</evidence>
<dbReference type="Proteomes" id="UP001454036">
    <property type="component" value="Unassembled WGS sequence"/>
</dbReference>
<protein>
    <submittedName>
        <fullName evidence="7">Transferase</fullName>
    </submittedName>
</protein>
<accession>A0AAV3RQM5</accession>
<keyword evidence="2" id="KW-0328">Glycosyltransferase</keyword>
<dbReference type="InterPro" id="IPR003406">
    <property type="entry name" value="Glyco_trans_14"/>
</dbReference>
<comment type="caution">
    <text evidence="7">The sequence shown here is derived from an EMBL/GenBank/DDBJ whole genome shotgun (WGS) entry which is preliminary data.</text>
</comment>
<comment type="subcellular location">
    <subcellularLocation>
        <location evidence="1">Membrane</location>
        <topology evidence="1">Single-pass type II membrane protein</topology>
    </subcellularLocation>
</comment>
<keyword evidence="3 7" id="KW-0808">Transferase</keyword>
<dbReference type="Pfam" id="PF02485">
    <property type="entry name" value="Branch"/>
    <property type="match status" value="1"/>
</dbReference>
<dbReference type="GO" id="GO:0016020">
    <property type="term" value="C:membrane"/>
    <property type="evidence" value="ECO:0007669"/>
    <property type="project" value="UniProtKB-SubCell"/>
</dbReference>
<keyword evidence="5" id="KW-0325">Glycoprotein</keyword>
<evidence type="ECO:0000313" key="7">
    <source>
        <dbReference type="EMBL" id="GAA0183759.1"/>
    </source>
</evidence>
<evidence type="ECO:0000256" key="4">
    <source>
        <dbReference type="ARBA" id="ARBA00023136"/>
    </source>
</evidence>
<feature type="signal peptide" evidence="6">
    <location>
        <begin position="1"/>
        <end position="26"/>
    </location>
</feature>
<keyword evidence="8" id="KW-1185">Reference proteome</keyword>
<evidence type="ECO:0000256" key="5">
    <source>
        <dbReference type="ARBA" id="ARBA00023180"/>
    </source>
</evidence>
<gene>
    <name evidence="7" type="ORF">LIER_31115</name>
</gene>
<dbReference type="PANTHER" id="PTHR31042:SF60">
    <property type="entry name" value="CORE-2_I-BRANCHING BETA-1,6-N-ACETYLGLUCOSAMINYLTRANSFERASE FAMILY PROTEIN"/>
    <property type="match status" value="1"/>
</dbReference>
<evidence type="ECO:0000313" key="8">
    <source>
        <dbReference type="Proteomes" id="UP001454036"/>
    </source>
</evidence>
<dbReference type="AlphaFoldDB" id="A0AAV3RQM5"/>
<evidence type="ECO:0000256" key="3">
    <source>
        <dbReference type="ARBA" id="ARBA00022679"/>
    </source>
</evidence>
<feature type="chain" id="PRO_5043954787" evidence="6">
    <location>
        <begin position="27"/>
        <end position="390"/>
    </location>
</feature>
<dbReference type="EMBL" id="BAABME010011434">
    <property type="protein sequence ID" value="GAA0183759.1"/>
    <property type="molecule type" value="Genomic_DNA"/>
</dbReference>
<evidence type="ECO:0000256" key="6">
    <source>
        <dbReference type="SAM" id="SignalP"/>
    </source>
</evidence>
<reference evidence="7 8" key="1">
    <citation type="submission" date="2024-01" db="EMBL/GenBank/DDBJ databases">
        <title>The complete chloroplast genome sequence of Lithospermum erythrorhizon: insights into the phylogenetic relationship among Boraginaceae species and the maternal lineages of purple gromwells.</title>
        <authorList>
            <person name="Okada T."/>
            <person name="Watanabe K."/>
        </authorList>
    </citation>
    <scope>NUCLEOTIDE SEQUENCE [LARGE SCALE GENOMIC DNA]</scope>
</reference>
<proteinExistence type="predicted"/>